<dbReference type="EMBL" id="JACEIB010000001">
    <property type="protein sequence ID" value="MBA2932738.1"/>
    <property type="molecule type" value="Genomic_DNA"/>
</dbReference>
<keyword evidence="2" id="KW-0031">Aminopeptidase</keyword>
<comment type="caution">
    <text evidence="2">The sequence shown here is derived from an EMBL/GenBank/DDBJ whole genome shotgun (WGS) entry which is preliminary data.</text>
</comment>
<gene>
    <name evidence="2" type="ORF">HZF05_01390</name>
</gene>
<organism evidence="2 3">
    <name type="scientific">Sphingomonas chungangi</name>
    <dbReference type="NCBI Taxonomy" id="2683589"/>
    <lineage>
        <taxon>Bacteria</taxon>
        <taxon>Pseudomonadati</taxon>
        <taxon>Pseudomonadota</taxon>
        <taxon>Alphaproteobacteria</taxon>
        <taxon>Sphingomonadales</taxon>
        <taxon>Sphingomonadaceae</taxon>
        <taxon>Sphingomonas</taxon>
    </lineage>
</organism>
<accession>A0A838L529</accession>
<name>A0A838L529_9SPHN</name>
<dbReference type="Pfam" id="PF00557">
    <property type="entry name" value="Peptidase_M24"/>
    <property type="match status" value="1"/>
</dbReference>
<reference evidence="2 3" key="1">
    <citation type="submission" date="2020-07" db="EMBL/GenBank/DDBJ databases">
        <authorList>
            <person name="Sun Q."/>
        </authorList>
    </citation>
    <scope>NUCLEOTIDE SEQUENCE [LARGE SCALE GENOMIC DNA]</scope>
    <source>
        <strain evidence="2 3">CGMCC 1.13654</strain>
    </source>
</reference>
<sequence>METIITADEERQRHADLIAAETQALALLDTIEELGLIAPGRSERAVEQDILHLAADRFGVEKHWHKRIVRAGLNTLATAGDNPPVRTIGDDDMVFLDLGPVFEDWEADVGRCYAVGPDPLKHALVRDLPIQFEAVKAHTLANPEITGADLYDFAVRSAEAAGWRFGGQIAGHLVGEFPHARWPGEKRLGHIRPENPTRMSEPDAFGRRRHWILEIHLVAPDGSFGGFYERLLDGA</sequence>
<keyword evidence="2" id="KW-0645">Protease</keyword>
<dbReference type="Proteomes" id="UP000570166">
    <property type="component" value="Unassembled WGS sequence"/>
</dbReference>
<keyword evidence="3" id="KW-1185">Reference proteome</keyword>
<feature type="domain" description="Peptidase M24" evidence="1">
    <location>
        <begin position="30"/>
        <end position="179"/>
    </location>
</feature>
<dbReference type="InterPro" id="IPR036005">
    <property type="entry name" value="Creatinase/aminopeptidase-like"/>
</dbReference>
<evidence type="ECO:0000313" key="3">
    <source>
        <dbReference type="Proteomes" id="UP000570166"/>
    </source>
</evidence>
<keyword evidence="2" id="KW-0378">Hydrolase</keyword>
<dbReference type="SUPFAM" id="SSF55920">
    <property type="entry name" value="Creatinase/aminopeptidase"/>
    <property type="match status" value="1"/>
</dbReference>
<dbReference type="InterPro" id="IPR000994">
    <property type="entry name" value="Pept_M24"/>
</dbReference>
<evidence type="ECO:0000259" key="1">
    <source>
        <dbReference type="Pfam" id="PF00557"/>
    </source>
</evidence>
<evidence type="ECO:0000313" key="2">
    <source>
        <dbReference type="EMBL" id="MBA2932738.1"/>
    </source>
</evidence>
<dbReference type="GO" id="GO:0004177">
    <property type="term" value="F:aminopeptidase activity"/>
    <property type="evidence" value="ECO:0007669"/>
    <property type="project" value="UniProtKB-KW"/>
</dbReference>
<dbReference type="AlphaFoldDB" id="A0A838L529"/>
<dbReference type="RefSeq" id="WP_160364833.1">
    <property type="nucleotide sequence ID" value="NZ_JACEIB010000001.1"/>
</dbReference>
<protein>
    <submittedName>
        <fullName evidence="2">Aminopeptidase P family protein</fullName>
    </submittedName>
</protein>
<proteinExistence type="predicted"/>
<dbReference type="Gene3D" id="3.90.230.10">
    <property type="entry name" value="Creatinase/methionine aminopeptidase superfamily"/>
    <property type="match status" value="1"/>
</dbReference>